<dbReference type="EMBL" id="NWSH01000322">
    <property type="protein sequence ID" value="PCG77492.1"/>
    <property type="molecule type" value="Genomic_DNA"/>
</dbReference>
<organism evidence="2">
    <name type="scientific">Heliothis virescens</name>
    <name type="common">Tobacco budworm moth</name>
    <dbReference type="NCBI Taxonomy" id="7102"/>
    <lineage>
        <taxon>Eukaryota</taxon>
        <taxon>Metazoa</taxon>
        <taxon>Ecdysozoa</taxon>
        <taxon>Arthropoda</taxon>
        <taxon>Hexapoda</taxon>
        <taxon>Insecta</taxon>
        <taxon>Pterygota</taxon>
        <taxon>Neoptera</taxon>
        <taxon>Endopterygota</taxon>
        <taxon>Lepidoptera</taxon>
        <taxon>Glossata</taxon>
        <taxon>Ditrysia</taxon>
        <taxon>Noctuoidea</taxon>
        <taxon>Noctuidae</taxon>
        <taxon>Heliothinae</taxon>
        <taxon>Heliothis</taxon>
    </lineage>
</organism>
<protein>
    <submittedName>
        <fullName evidence="2">Uncharacterized protein</fullName>
    </submittedName>
</protein>
<feature type="chain" id="PRO_5012314089" evidence="1">
    <location>
        <begin position="22"/>
        <end position="332"/>
    </location>
</feature>
<gene>
    <name evidence="2" type="ORF">B5V51_7254</name>
</gene>
<reference evidence="2" key="1">
    <citation type="submission" date="2017-09" db="EMBL/GenBank/DDBJ databases">
        <title>Contemporary evolution of a Lepidopteran species, Heliothis virescens, in response to modern agricultural practices.</title>
        <authorList>
            <person name="Fritz M.L."/>
            <person name="Deyonke A.M."/>
            <person name="Papanicolaou A."/>
            <person name="Micinski S."/>
            <person name="Westbrook J."/>
            <person name="Gould F."/>
        </authorList>
    </citation>
    <scope>NUCLEOTIDE SEQUENCE [LARGE SCALE GENOMIC DNA]</scope>
    <source>
        <strain evidence="2">HvINT-</strain>
        <tissue evidence="2">Whole body</tissue>
    </source>
</reference>
<name>A0A2A4K1I5_HELVI</name>
<dbReference type="AlphaFoldDB" id="A0A2A4K1I5"/>
<comment type="caution">
    <text evidence="2">The sequence shown here is derived from an EMBL/GenBank/DDBJ whole genome shotgun (WGS) entry which is preliminary data.</text>
</comment>
<proteinExistence type="predicted"/>
<sequence length="332" mass="37265">MHIRALFVTLCLVCNIVLCACKETSNKALTAYFQGSKFNKGLRIPSFLITPVIIVPKANNENSSNAKLISDEDFFEKGAIYMKFIPVKIIVNDSRASEENNDIEVNFRQALNRGSVNKTDVIENLKNETIRKDDDIENTTIASTTEETTTPNTSTTMNIDIKNATELSTTESSGLYPTAVYNDQTVNTLTITDGPPNYFLLPPLLNEEWKNFTVITNFNISKENTTEMVALVNTTLSSLVNETDSSMKGPYPPALYHNKEIDQVSITTNSYTNDSPLPPTKDDRWRSFSSSFGEIPTSNEFRPLAGLYYDGFLHKPLPKKPGFVPYNRYVLY</sequence>
<evidence type="ECO:0000256" key="1">
    <source>
        <dbReference type="SAM" id="SignalP"/>
    </source>
</evidence>
<keyword evidence="1" id="KW-0732">Signal</keyword>
<evidence type="ECO:0000313" key="2">
    <source>
        <dbReference type="EMBL" id="PCG77492.1"/>
    </source>
</evidence>
<dbReference type="PROSITE" id="PS51257">
    <property type="entry name" value="PROKAR_LIPOPROTEIN"/>
    <property type="match status" value="1"/>
</dbReference>
<feature type="signal peptide" evidence="1">
    <location>
        <begin position="1"/>
        <end position="21"/>
    </location>
</feature>
<accession>A0A2A4K1I5</accession>